<comment type="similarity">
    <text evidence="2">Belongs to the ABC transporter superfamily. ABCC family. Conjugate transporter (TC 3.A.1.208) subfamily.</text>
</comment>
<dbReference type="FunFam" id="1.20.1560.10:FF:000066">
    <property type="entry name" value="ABC multidrug transporter (Eurofung)"/>
    <property type="match status" value="1"/>
</dbReference>
<dbReference type="CDD" id="cd03244">
    <property type="entry name" value="ABCC_MRP_domain2"/>
    <property type="match status" value="1"/>
</dbReference>
<dbReference type="GeneID" id="54284708"/>
<keyword evidence="6" id="KW-0547">Nucleotide-binding</keyword>
<evidence type="ECO:0000256" key="12">
    <source>
        <dbReference type="SAM" id="Phobius"/>
    </source>
</evidence>
<dbReference type="InterPro" id="IPR044726">
    <property type="entry name" value="ABCC_6TM_D2"/>
</dbReference>
<dbReference type="CDD" id="cd18580">
    <property type="entry name" value="ABC_6TM_ABCC_D2"/>
    <property type="match status" value="1"/>
</dbReference>
<feature type="transmembrane region" description="Helical" evidence="12">
    <location>
        <begin position="538"/>
        <end position="559"/>
    </location>
</feature>
<dbReference type="FunFam" id="3.40.50.300:FF:001854">
    <property type="entry name" value="ABC multidrug transporter (Eurofung)"/>
    <property type="match status" value="1"/>
</dbReference>
<dbReference type="Gene3D" id="1.20.1560.10">
    <property type="entry name" value="ABC transporter type 1, transmembrane domain"/>
    <property type="match status" value="2"/>
</dbReference>
<feature type="transmembrane region" description="Helical" evidence="12">
    <location>
        <begin position="161"/>
        <end position="179"/>
    </location>
</feature>
<dbReference type="GO" id="GO:0016887">
    <property type="term" value="F:ATP hydrolysis activity"/>
    <property type="evidence" value="ECO:0007669"/>
    <property type="project" value="InterPro"/>
</dbReference>
<evidence type="ECO:0000256" key="9">
    <source>
        <dbReference type="ARBA" id="ARBA00023136"/>
    </source>
</evidence>
<dbReference type="FunFam" id="3.40.50.300:FF:000838">
    <property type="entry name" value="ABC multidrug transporter (Eurofung)"/>
    <property type="match status" value="1"/>
</dbReference>
<feature type="region of interest" description="Disordered" evidence="11">
    <location>
        <begin position="591"/>
        <end position="612"/>
    </location>
</feature>
<evidence type="ECO:0000256" key="3">
    <source>
        <dbReference type="ARBA" id="ARBA00022448"/>
    </source>
</evidence>
<protein>
    <submittedName>
        <fullName evidence="15">ABC transporter</fullName>
    </submittedName>
</protein>
<evidence type="ECO:0000256" key="10">
    <source>
        <dbReference type="ARBA" id="ARBA00023180"/>
    </source>
</evidence>
<dbReference type="PROSITE" id="PS50929">
    <property type="entry name" value="ABC_TM1F"/>
    <property type="match status" value="2"/>
</dbReference>
<keyword evidence="10" id="KW-0325">Glycoprotein</keyword>
<dbReference type="PROSITE" id="PS50893">
    <property type="entry name" value="ABC_TRANSPORTER_2"/>
    <property type="match status" value="2"/>
</dbReference>
<keyword evidence="3" id="KW-0813">Transport</keyword>
<dbReference type="InterPro" id="IPR056227">
    <property type="entry name" value="TMD0_ABC"/>
</dbReference>
<evidence type="ECO:0000256" key="4">
    <source>
        <dbReference type="ARBA" id="ARBA00022475"/>
    </source>
</evidence>
<feature type="transmembrane region" description="Helical" evidence="12">
    <location>
        <begin position="1053"/>
        <end position="1072"/>
    </location>
</feature>
<evidence type="ECO:0000313" key="16">
    <source>
        <dbReference type="Proteomes" id="UP000799778"/>
    </source>
</evidence>
<feature type="transmembrane region" description="Helical" evidence="12">
    <location>
        <begin position="950"/>
        <end position="977"/>
    </location>
</feature>
<organism evidence="15 16">
    <name type="scientific">Aaosphaeria arxii CBS 175.79</name>
    <dbReference type="NCBI Taxonomy" id="1450172"/>
    <lineage>
        <taxon>Eukaryota</taxon>
        <taxon>Fungi</taxon>
        <taxon>Dikarya</taxon>
        <taxon>Ascomycota</taxon>
        <taxon>Pezizomycotina</taxon>
        <taxon>Dothideomycetes</taxon>
        <taxon>Pleosporomycetidae</taxon>
        <taxon>Pleosporales</taxon>
        <taxon>Pleosporales incertae sedis</taxon>
        <taxon>Aaosphaeria</taxon>
    </lineage>
</organism>
<dbReference type="RefSeq" id="XP_033388628.1">
    <property type="nucleotide sequence ID" value="XM_033527311.1"/>
</dbReference>
<comment type="subcellular location">
    <subcellularLocation>
        <location evidence="1">Cell membrane</location>
        <topology evidence="1">Multi-pass membrane protein</topology>
    </subcellularLocation>
</comment>
<evidence type="ECO:0000259" key="14">
    <source>
        <dbReference type="PROSITE" id="PS50929"/>
    </source>
</evidence>
<dbReference type="PANTHER" id="PTHR24223">
    <property type="entry name" value="ATP-BINDING CASSETTE SUB-FAMILY C"/>
    <property type="match status" value="1"/>
</dbReference>
<dbReference type="InterPro" id="IPR003593">
    <property type="entry name" value="AAA+_ATPase"/>
</dbReference>
<dbReference type="GO" id="GO:0005524">
    <property type="term" value="F:ATP binding"/>
    <property type="evidence" value="ECO:0007669"/>
    <property type="project" value="UniProtKB-KW"/>
</dbReference>
<gene>
    <name evidence="15" type="ORF">BU24DRAFT_419833</name>
</gene>
<dbReference type="EMBL" id="ML978067">
    <property type="protein sequence ID" value="KAF2020289.1"/>
    <property type="molecule type" value="Genomic_DNA"/>
</dbReference>
<evidence type="ECO:0000259" key="13">
    <source>
        <dbReference type="PROSITE" id="PS50893"/>
    </source>
</evidence>
<feature type="transmembrane region" description="Helical" evidence="12">
    <location>
        <begin position="69"/>
        <end position="90"/>
    </location>
</feature>
<feature type="domain" description="ABC transmembrane type-1" evidence="14">
    <location>
        <begin position="280"/>
        <end position="558"/>
    </location>
</feature>
<evidence type="ECO:0000256" key="11">
    <source>
        <dbReference type="SAM" id="MobiDB-lite"/>
    </source>
</evidence>
<evidence type="ECO:0000256" key="2">
    <source>
        <dbReference type="ARBA" id="ARBA00009726"/>
    </source>
</evidence>
<keyword evidence="8 12" id="KW-1133">Transmembrane helix</keyword>
<evidence type="ECO:0000256" key="7">
    <source>
        <dbReference type="ARBA" id="ARBA00022840"/>
    </source>
</evidence>
<dbReference type="FunFam" id="1.20.1560.10:FF:000055">
    <property type="entry name" value="ABC multidrug transporter (Eurofung)"/>
    <property type="match status" value="1"/>
</dbReference>
<evidence type="ECO:0000256" key="1">
    <source>
        <dbReference type="ARBA" id="ARBA00004651"/>
    </source>
</evidence>
<dbReference type="GO" id="GO:0140359">
    <property type="term" value="F:ABC-type transporter activity"/>
    <property type="evidence" value="ECO:0007669"/>
    <property type="project" value="InterPro"/>
</dbReference>
<sequence>MALHTPSRCSLVDDTFGPYAGKNCRGGFDFTLLFEDAFLSIAPLALLLLITPFRLLYLLKKPTKVSKSYLLPAKLLSWSFLAAFDLALLVLWAKRSGFKTRAAIPSAVISLVGAFVLCLLSYMEHVRHVRTSFLLNFYLLITLFLDAVRSRSFSISRDLEMISVLFTTRVGVKIFLIIFESRSKRNLLLPGFSHYPPEATSGMYSRALFWWQNPLFRKGYSNALRLDDLFQLDKHLQSDYLLDRIQSAWDKLSEKKSRSLFMVTSGRIKWSILAVVPPRICLIAFNFCQPFLINRAISYSEQEDSPQHRNIGYGLIGAYVLVYVGIAISTGQYQHFTYRFITMMRGGMISMLYNKATEVTLSGVDTASSLTLMSADIERVVTGMQTAHELWSNTAEVVLAIYLLSIQLGAACAVPIGVAIVSLVGSIGASSLVMQRQALWLEAIERRIAATTAMLSSMKGVKMGGLTDVLRDDLHNLRIQELDISKKFRKLLIWTMGFSYISPVVSPIATFAVFSVIARSKAGESTLDTATVFTSLSLFTLLTEPLGSLIMALAAYMGAVGSFRRIQEFVESESKVERRKLPNIRNSIGSASELEGDESDKGSNASQKSRFSLEGDRNFSSTMAVVIENGFFGWDKEKEPKGCLQSITTAVPRAKITMVVGPVGCGKSTLLKGILGELPVMGGTVQISSVRIALCDQTPWHMNGTVQQSIVGTSDFDQRWYASVVRSCALDEDLRLLPQGDQTEVGSKGIALSGGQSQRIALARAVYAQKDIIILDDCLSGLDTQTENRVWHSLFGREGILRRCRTTVLIASSSAKRLPYCDHIVALSSDGSIAEQGTYDKLNRSGGYVSSFDLPPPDWDFSPSKHLYEAPPKYTERANSAKITEDDIQAEANRRTGDAAIYLFYVRSVGWVPTIIFIVSITIFIFGQLFPTWWVKEWAAYNATHPNQNLGFYLGIYGMLGGVALLFLIISCWQLIITMVPRSGVNFHWKLLTTVLGSPMSFFASTDTGVTLNRFSQDLQLIDMELPVAALNTFATFVMCIGQMALIAASSPYAAISFPIVAASLFTIQKFYLRTSRQLRFLDLEAKSPLYSAFNEMLDGLATIRAFGWQDFLVEKAKALLDRSQRPFYLLFAVQRWLTLVLDLIVAAVATLLIVLVVTLHGKIDPGYVGVALLNVILFSQSVKLLISFWAQLETHIGSVARIKTFTTDAISENLEGEDQMPPPNWPGDGKIEFRDITACYRPHEPVIEKLSLTIAPGEKVAIVGRTGSGKSSLVATLFRMLDLSHGSILIDNLPLHRIPRQAIRSRLVGLPQDAYLLPGSVRLNADPLKLSNDKAIMQALKDVQLWDIVVSKGDENKYAHPLDVLVEDLHFSHGQRQLFCLARAMLRKEKGSVVVLDEATSSLDHASDTHVQKLLRSTFASHTIIAVAHKLDTILDFDKVVVMNQGSLVEYGKPYKLLEQEGSWFKSLYEDVSRHEGVGQDDDVIQIAQ</sequence>
<feature type="domain" description="ABC transmembrane type-1" evidence="14">
    <location>
        <begin position="915"/>
        <end position="1195"/>
    </location>
</feature>
<dbReference type="SUPFAM" id="SSF90123">
    <property type="entry name" value="ABC transporter transmembrane region"/>
    <property type="match status" value="2"/>
</dbReference>
<accession>A0A6A5Y4V2</accession>
<feature type="transmembrane region" description="Helical" evidence="12">
    <location>
        <begin position="1167"/>
        <end position="1191"/>
    </location>
</feature>
<dbReference type="Pfam" id="PF00664">
    <property type="entry name" value="ABC_membrane"/>
    <property type="match status" value="2"/>
</dbReference>
<keyword evidence="9 12" id="KW-0472">Membrane</keyword>
<dbReference type="SUPFAM" id="SSF52540">
    <property type="entry name" value="P-loop containing nucleoside triphosphate hydrolases"/>
    <property type="match status" value="2"/>
</dbReference>
<dbReference type="InterPro" id="IPR027417">
    <property type="entry name" value="P-loop_NTPase"/>
</dbReference>
<feature type="transmembrane region" description="Helical" evidence="12">
    <location>
        <begin position="102"/>
        <end position="120"/>
    </location>
</feature>
<reference evidence="15" key="1">
    <citation type="journal article" date="2020" name="Stud. Mycol.">
        <title>101 Dothideomycetes genomes: a test case for predicting lifestyles and emergence of pathogens.</title>
        <authorList>
            <person name="Haridas S."/>
            <person name="Albert R."/>
            <person name="Binder M."/>
            <person name="Bloem J."/>
            <person name="Labutti K."/>
            <person name="Salamov A."/>
            <person name="Andreopoulos B."/>
            <person name="Baker S."/>
            <person name="Barry K."/>
            <person name="Bills G."/>
            <person name="Bluhm B."/>
            <person name="Cannon C."/>
            <person name="Castanera R."/>
            <person name="Culley D."/>
            <person name="Daum C."/>
            <person name="Ezra D."/>
            <person name="Gonzalez J."/>
            <person name="Henrissat B."/>
            <person name="Kuo A."/>
            <person name="Liang C."/>
            <person name="Lipzen A."/>
            <person name="Lutzoni F."/>
            <person name="Magnuson J."/>
            <person name="Mondo S."/>
            <person name="Nolan M."/>
            <person name="Ohm R."/>
            <person name="Pangilinan J."/>
            <person name="Park H.-J."/>
            <person name="Ramirez L."/>
            <person name="Alfaro M."/>
            <person name="Sun H."/>
            <person name="Tritt A."/>
            <person name="Yoshinaga Y."/>
            <person name="Zwiers L.-H."/>
            <person name="Turgeon B."/>
            <person name="Goodwin S."/>
            <person name="Spatafora J."/>
            <person name="Crous P."/>
            <person name="Grigoriev I."/>
        </authorList>
    </citation>
    <scope>NUCLEOTIDE SEQUENCE</scope>
    <source>
        <strain evidence="15">CBS 175.79</strain>
    </source>
</reference>
<evidence type="ECO:0000256" key="5">
    <source>
        <dbReference type="ARBA" id="ARBA00022692"/>
    </source>
</evidence>
<feature type="domain" description="ABC transporter" evidence="13">
    <location>
        <begin position="1232"/>
        <end position="1471"/>
    </location>
</feature>
<feature type="transmembrane region" description="Helical" evidence="12">
    <location>
        <begin position="37"/>
        <end position="57"/>
    </location>
</feature>
<proteinExistence type="inferred from homology"/>
<dbReference type="OrthoDB" id="6500128at2759"/>
<dbReference type="InterPro" id="IPR011527">
    <property type="entry name" value="ABC1_TM_dom"/>
</dbReference>
<dbReference type="InterPro" id="IPR003439">
    <property type="entry name" value="ABC_transporter-like_ATP-bd"/>
</dbReference>
<keyword evidence="5 12" id="KW-0812">Transmembrane</keyword>
<name>A0A6A5Y4V2_9PLEO</name>
<dbReference type="Proteomes" id="UP000799778">
    <property type="component" value="Unassembled WGS sequence"/>
</dbReference>
<evidence type="ECO:0000256" key="6">
    <source>
        <dbReference type="ARBA" id="ARBA00022741"/>
    </source>
</evidence>
<dbReference type="Pfam" id="PF24357">
    <property type="entry name" value="TMD0_ABC"/>
    <property type="match status" value="1"/>
</dbReference>
<dbReference type="InterPro" id="IPR050173">
    <property type="entry name" value="ABC_transporter_C-like"/>
</dbReference>
<dbReference type="InterPro" id="IPR044746">
    <property type="entry name" value="ABCC_6TM_D1"/>
</dbReference>
<dbReference type="CDD" id="cd18579">
    <property type="entry name" value="ABC_6TM_ABCC_D1"/>
    <property type="match status" value="1"/>
</dbReference>
<dbReference type="Pfam" id="PF00005">
    <property type="entry name" value="ABC_tran"/>
    <property type="match status" value="2"/>
</dbReference>
<dbReference type="SMART" id="SM00382">
    <property type="entry name" value="AAA"/>
    <property type="match status" value="2"/>
</dbReference>
<dbReference type="GO" id="GO:0005886">
    <property type="term" value="C:plasma membrane"/>
    <property type="evidence" value="ECO:0007669"/>
    <property type="project" value="UniProtKB-SubCell"/>
</dbReference>
<dbReference type="Gene3D" id="3.40.50.300">
    <property type="entry name" value="P-loop containing nucleotide triphosphate hydrolases"/>
    <property type="match status" value="2"/>
</dbReference>
<feature type="domain" description="ABC transporter" evidence="13">
    <location>
        <begin position="625"/>
        <end position="854"/>
    </location>
</feature>
<evidence type="ECO:0000313" key="15">
    <source>
        <dbReference type="EMBL" id="KAF2020289.1"/>
    </source>
</evidence>
<feature type="transmembrane region" description="Helical" evidence="12">
    <location>
        <begin position="904"/>
        <end position="930"/>
    </location>
</feature>
<feature type="transmembrane region" description="Helical" evidence="12">
    <location>
        <begin position="399"/>
        <end position="427"/>
    </location>
</feature>
<dbReference type="PANTHER" id="PTHR24223:SF269">
    <property type="entry name" value="ABC MULTIDRUG TRANSPORTER (EUROFUNG)-RELATED"/>
    <property type="match status" value="1"/>
</dbReference>
<dbReference type="PROSITE" id="PS00211">
    <property type="entry name" value="ABC_TRANSPORTER_1"/>
    <property type="match status" value="2"/>
</dbReference>
<evidence type="ECO:0000256" key="8">
    <source>
        <dbReference type="ARBA" id="ARBA00022989"/>
    </source>
</evidence>
<feature type="transmembrane region" description="Helical" evidence="12">
    <location>
        <begin position="491"/>
        <end position="518"/>
    </location>
</feature>
<keyword evidence="7" id="KW-0067">ATP-binding</keyword>
<dbReference type="InterPro" id="IPR017871">
    <property type="entry name" value="ABC_transporter-like_CS"/>
</dbReference>
<keyword evidence="4" id="KW-1003">Cell membrane</keyword>
<feature type="transmembrane region" description="Helical" evidence="12">
    <location>
        <begin position="132"/>
        <end position="149"/>
    </location>
</feature>
<dbReference type="CDD" id="cd03250">
    <property type="entry name" value="ABCC_MRP_domain1"/>
    <property type="match status" value="1"/>
</dbReference>
<feature type="transmembrane region" description="Helical" evidence="12">
    <location>
        <begin position="312"/>
        <end position="329"/>
    </location>
</feature>
<dbReference type="InterPro" id="IPR036640">
    <property type="entry name" value="ABC1_TM_sf"/>
</dbReference>
<feature type="transmembrane region" description="Helical" evidence="12">
    <location>
        <begin position="1137"/>
        <end position="1160"/>
    </location>
</feature>
<keyword evidence="16" id="KW-1185">Reference proteome</keyword>